<keyword evidence="5" id="KW-1185">Reference proteome</keyword>
<sequence>MSAHDYEDYEKACKNYDEFRLAAGGETELNALRRLGKPLRDLHIADVGCGTGNYTKYFLDNGVGKVSMFDASEGMLRYARTKVADYVAAGRVPHCEQLELPCPIPGGEQRYDAICINFVLHHLGSPDDDLATETFPKAMAAIRNVYDALRKGGLFILLSSLRPQLPHIMWHTSFITDLDDLFNQPIIKFVCGDYNIIERALTKIGFSNMQATVPLHEILLKPHHYYNIDNASDPRFIQSVSTFALIKNRDKNKGTNHMETYFQRLRDSKERNELAAVIEEKETLRKIYGCITAISAEKP</sequence>
<feature type="domain" description="Methyltransferase type 12" evidence="4">
    <location>
        <begin position="46"/>
        <end position="155"/>
    </location>
</feature>
<evidence type="ECO:0000259" key="4">
    <source>
        <dbReference type="Pfam" id="PF08242"/>
    </source>
</evidence>
<evidence type="ECO:0000256" key="3">
    <source>
        <dbReference type="ARBA" id="ARBA00022691"/>
    </source>
</evidence>
<dbReference type="Gene3D" id="3.40.50.150">
    <property type="entry name" value="Vaccinia Virus protein VP39"/>
    <property type="match status" value="1"/>
</dbReference>
<dbReference type="InterPro" id="IPR013217">
    <property type="entry name" value="Methyltransf_12"/>
</dbReference>
<dbReference type="SUPFAM" id="SSF53335">
    <property type="entry name" value="S-adenosyl-L-methionine-dependent methyltransferases"/>
    <property type="match status" value="1"/>
</dbReference>
<evidence type="ECO:0000313" key="5">
    <source>
        <dbReference type="Proteomes" id="UP000695022"/>
    </source>
</evidence>
<keyword evidence="2" id="KW-0808">Transferase</keyword>
<dbReference type="PANTHER" id="PTHR43464:SF19">
    <property type="entry name" value="UBIQUINONE BIOSYNTHESIS O-METHYLTRANSFERASE, MITOCHONDRIAL"/>
    <property type="match status" value="1"/>
</dbReference>
<protein>
    <submittedName>
        <fullName evidence="6">Uncharacterized protein LOC106810576</fullName>
    </submittedName>
</protein>
<proteinExistence type="predicted"/>
<name>A0ABM1EB84_PRICU</name>
<dbReference type="RefSeq" id="XP_014669455.1">
    <property type="nucleotide sequence ID" value="XM_014813969.1"/>
</dbReference>
<evidence type="ECO:0000256" key="2">
    <source>
        <dbReference type="ARBA" id="ARBA00022679"/>
    </source>
</evidence>
<dbReference type="Pfam" id="PF08242">
    <property type="entry name" value="Methyltransf_12"/>
    <property type="match status" value="1"/>
</dbReference>
<dbReference type="GeneID" id="106810576"/>
<evidence type="ECO:0000313" key="6">
    <source>
        <dbReference type="RefSeq" id="XP_014669455.1"/>
    </source>
</evidence>
<keyword evidence="1" id="KW-0489">Methyltransferase</keyword>
<organism evidence="5 6">
    <name type="scientific">Priapulus caudatus</name>
    <name type="common">Priapulid worm</name>
    <dbReference type="NCBI Taxonomy" id="37621"/>
    <lineage>
        <taxon>Eukaryota</taxon>
        <taxon>Metazoa</taxon>
        <taxon>Ecdysozoa</taxon>
        <taxon>Scalidophora</taxon>
        <taxon>Priapulida</taxon>
        <taxon>Priapulimorpha</taxon>
        <taxon>Priapulimorphida</taxon>
        <taxon>Priapulidae</taxon>
        <taxon>Priapulus</taxon>
    </lineage>
</organism>
<evidence type="ECO:0000256" key="1">
    <source>
        <dbReference type="ARBA" id="ARBA00022603"/>
    </source>
</evidence>
<dbReference type="InterPro" id="IPR029063">
    <property type="entry name" value="SAM-dependent_MTases_sf"/>
</dbReference>
<gene>
    <name evidence="6" type="primary">LOC106810576</name>
</gene>
<dbReference type="CDD" id="cd02440">
    <property type="entry name" value="AdoMet_MTases"/>
    <property type="match status" value="1"/>
</dbReference>
<keyword evidence="3" id="KW-0949">S-adenosyl-L-methionine</keyword>
<dbReference type="Proteomes" id="UP000695022">
    <property type="component" value="Unplaced"/>
</dbReference>
<dbReference type="PANTHER" id="PTHR43464">
    <property type="entry name" value="METHYLTRANSFERASE"/>
    <property type="match status" value="1"/>
</dbReference>
<accession>A0ABM1EB84</accession>
<reference evidence="6" key="1">
    <citation type="submission" date="2025-08" db="UniProtKB">
        <authorList>
            <consortium name="RefSeq"/>
        </authorList>
    </citation>
    <scope>IDENTIFICATION</scope>
</reference>